<evidence type="ECO:0000256" key="7">
    <source>
        <dbReference type="PIRSR" id="PIRSR006809-1"/>
    </source>
</evidence>
<evidence type="ECO:0000256" key="9">
    <source>
        <dbReference type="SAM" id="Coils"/>
    </source>
</evidence>
<keyword evidence="12" id="KW-1185">Reference proteome</keyword>
<dbReference type="InterPro" id="IPR025121">
    <property type="entry name" value="GTPase_HflX_N"/>
</dbReference>
<dbReference type="PANTHER" id="PTHR10229">
    <property type="entry name" value="GTP-BINDING PROTEIN HFLX"/>
    <property type="match status" value="1"/>
</dbReference>
<dbReference type="InterPro" id="IPR032305">
    <property type="entry name" value="GTP-bd_M"/>
</dbReference>
<comment type="similarity">
    <text evidence="6">Belongs to the TRAFAC class OBG-HflX-like GTPase superfamily. HflX GTPase family.</text>
</comment>
<keyword evidence="4 8" id="KW-0460">Magnesium</keyword>
<feature type="domain" description="Hflx-type G" evidence="10">
    <location>
        <begin position="208"/>
        <end position="374"/>
    </location>
</feature>
<feature type="coiled-coil region" evidence="9">
    <location>
        <begin position="174"/>
        <end position="201"/>
    </location>
</feature>
<keyword evidence="5 6" id="KW-0342">GTP-binding</keyword>
<dbReference type="EMBL" id="JACRSQ010000014">
    <property type="protein sequence ID" value="MBC8543917.1"/>
    <property type="molecule type" value="Genomic_DNA"/>
</dbReference>
<organism evidence="11 12">
    <name type="scientific">Bianquea renquensis</name>
    <dbReference type="NCBI Taxonomy" id="2763661"/>
    <lineage>
        <taxon>Bacteria</taxon>
        <taxon>Bacillati</taxon>
        <taxon>Bacillota</taxon>
        <taxon>Clostridia</taxon>
        <taxon>Eubacteriales</taxon>
        <taxon>Bianqueaceae</taxon>
        <taxon>Bianquea</taxon>
    </lineage>
</organism>
<dbReference type="Gene3D" id="3.40.50.300">
    <property type="entry name" value="P-loop containing nucleotide triphosphate hydrolases"/>
    <property type="match status" value="1"/>
</dbReference>
<keyword evidence="3 6" id="KW-0547">Nucleotide-binding</keyword>
<dbReference type="GO" id="GO:0043022">
    <property type="term" value="F:ribosome binding"/>
    <property type="evidence" value="ECO:0007669"/>
    <property type="project" value="TreeGrafter"/>
</dbReference>
<evidence type="ECO:0000259" key="10">
    <source>
        <dbReference type="PROSITE" id="PS51705"/>
    </source>
</evidence>
<evidence type="ECO:0000256" key="3">
    <source>
        <dbReference type="ARBA" id="ARBA00022741"/>
    </source>
</evidence>
<dbReference type="GO" id="GO:0046872">
    <property type="term" value="F:metal ion binding"/>
    <property type="evidence" value="ECO:0007669"/>
    <property type="project" value="UniProtKB-KW"/>
</dbReference>
<keyword evidence="1 6" id="KW-0963">Cytoplasm</keyword>
<dbReference type="Pfam" id="PF01926">
    <property type="entry name" value="MMR_HSR1"/>
    <property type="match status" value="1"/>
</dbReference>
<comment type="cofactor">
    <cofactor evidence="8">
        <name>Mg(2+)</name>
        <dbReference type="ChEBI" id="CHEBI:18420"/>
    </cofactor>
</comment>
<dbReference type="GO" id="GO:0003924">
    <property type="term" value="F:GTPase activity"/>
    <property type="evidence" value="ECO:0007669"/>
    <property type="project" value="UniProtKB-UniRule"/>
</dbReference>
<dbReference type="AlphaFoldDB" id="A0A926HXM0"/>
<evidence type="ECO:0000256" key="5">
    <source>
        <dbReference type="ARBA" id="ARBA00023134"/>
    </source>
</evidence>
<dbReference type="GO" id="GO:0005525">
    <property type="term" value="F:GTP binding"/>
    <property type="evidence" value="ECO:0007669"/>
    <property type="project" value="UniProtKB-UniRule"/>
</dbReference>
<dbReference type="Pfam" id="PF16360">
    <property type="entry name" value="GTP-bdg_M"/>
    <property type="match status" value="1"/>
</dbReference>
<dbReference type="InterPro" id="IPR016496">
    <property type="entry name" value="GTPase_HflX"/>
</dbReference>
<protein>
    <recommendedName>
        <fullName evidence="6">GTPase HflX</fullName>
    </recommendedName>
    <alternativeName>
        <fullName evidence="6">GTP-binding protein HflX</fullName>
    </alternativeName>
</protein>
<dbReference type="Gene3D" id="6.10.250.2860">
    <property type="match status" value="1"/>
</dbReference>
<dbReference type="RefSeq" id="WP_177714295.1">
    <property type="nucleotide sequence ID" value="NZ_JACRSQ010000014.1"/>
</dbReference>
<feature type="binding site" evidence="8">
    <location>
        <position position="221"/>
    </location>
    <ligand>
        <name>Mg(2+)</name>
        <dbReference type="ChEBI" id="CHEBI:18420"/>
    </ligand>
</feature>
<sequence length="429" mass="47771">METDKRAVETQEKVQRFVLLAVEGDAAPIEAEKSLHELEELLETAGAVSVGRIIQKLDSPHPKTYLGTGKIAEVKEKIAETGADGVITDDELTPVQLKALTDQLGVKVVDRTLLILDIFSQRAVTKEGMMQVELAQLNYRLTRLTGLGTELSRQGAAVGTHTRGAGETKLELDRRHIRRRIDMLNRQLKDMEQQRGLLRSQRTENEIPVLALVGYTNAGKSTLFNRFTNAGVLEEDKLFATLDTTTRKILLPSGREALLTDTVGFIHKLPHQLVKAFRATLEEVVYADILLHVVDASDEKAQLNMTVTTKAMEDLGAGDKPVVTLLNKQDKAGASEMAVHVPYASEEILKISAFSDEDRHAVLEAVDRILDAQQMEISVLLPYSEGRLHDMIRRKGQILEEEFREDGIFLRVRTKKKYASMVGAFQVQA</sequence>
<evidence type="ECO:0000256" key="6">
    <source>
        <dbReference type="HAMAP-Rule" id="MF_00900"/>
    </source>
</evidence>
<dbReference type="SUPFAM" id="SSF52540">
    <property type="entry name" value="P-loop containing nucleoside triphosphate hydrolases"/>
    <property type="match status" value="1"/>
</dbReference>
<reference evidence="11" key="1">
    <citation type="submission" date="2020-08" db="EMBL/GenBank/DDBJ databases">
        <title>Genome public.</title>
        <authorList>
            <person name="Liu C."/>
            <person name="Sun Q."/>
        </authorList>
    </citation>
    <scope>NUCLEOTIDE SEQUENCE</scope>
    <source>
        <strain evidence="11">NSJ-32</strain>
    </source>
</reference>
<comment type="subcellular location">
    <subcellularLocation>
        <location evidence="6">Cytoplasm</location>
    </subcellularLocation>
    <text evidence="6">May associate with membranes.</text>
</comment>
<evidence type="ECO:0000256" key="2">
    <source>
        <dbReference type="ARBA" id="ARBA00022723"/>
    </source>
</evidence>
<evidence type="ECO:0000313" key="11">
    <source>
        <dbReference type="EMBL" id="MBC8543917.1"/>
    </source>
</evidence>
<evidence type="ECO:0000313" key="12">
    <source>
        <dbReference type="Proteomes" id="UP000657006"/>
    </source>
</evidence>
<proteinExistence type="inferred from homology"/>
<dbReference type="InterPro" id="IPR027417">
    <property type="entry name" value="P-loop_NTPase"/>
</dbReference>
<evidence type="ECO:0000256" key="1">
    <source>
        <dbReference type="ARBA" id="ARBA00022490"/>
    </source>
</evidence>
<dbReference type="Gene3D" id="3.40.50.11060">
    <property type="entry name" value="GTPase HflX, N-terminal domain"/>
    <property type="match status" value="1"/>
</dbReference>
<gene>
    <name evidence="6 11" type="primary">hflX</name>
    <name evidence="11" type="ORF">H8730_10210</name>
</gene>
<dbReference type="Pfam" id="PF13167">
    <property type="entry name" value="GTP-bdg_N"/>
    <property type="match status" value="1"/>
</dbReference>
<feature type="binding site" evidence="7">
    <location>
        <begin position="261"/>
        <end position="264"/>
    </location>
    <ligand>
        <name>GTP</name>
        <dbReference type="ChEBI" id="CHEBI:37565"/>
    </ligand>
</feature>
<dbReference type="FunFam" id="3.40.50.11060:FF:000001">
    <property type="entry name" value="GTPase HflX"/>
    <property type="match status" value="1"/>
</dbReference>
<feature type="binding site" evidence="7">
    <location>
        <begin position="214"/>
        <end position="221"/>
    </location>
    <ligand>
        <name>GTP</name>
        <dbReference type="ChEBI" id="CHEBI:37565"/>
    </ligand>
</feature>
<feature type="binding site" evidence="8">
    <location>
        <position position="241"/>
    </location>
    <ligand>
        <name>Mg(2+)</name>
        <dbReference type="ChEBI" id="CHEBI:18420"/>
    </ligand>
</feature>
<dbReference type="HAMAP" id="MF_00900">
    <property type="entry name" value="GTPase_HflX"/>
    <property type="match status" value="1"/>
</dbReference>
<comment type="function">
    <text evidence="6">GTPase that associates with the 50S ribosomal subunit and may have a role during protein synthesis or ribosome biogenesis.</text>
</comment>
<dbReference type="Proteomes" id="UP000657006">
    <property type="component" value="Unassembled WGS sequence"/>
</dbReference>
<dbReference type="PIRSF" id="PIRSF006809">
    <property type="entry name" value="GTP-binding_hflX_prd"/>
    <property type="match status" value="1"/>
</dbReference>
<dbReference type="NCBIfam" id="TIGR03156">
    <property type="entry name" value="GTP_HflX"/>
    <property type="match status" value="1"/>
</dbReference>
<evidence type="ECO:0000256" key="4">
    <source>
        <dbReference type="ARBA" id="ARBA00022842"/>
    </source>
</evidence>
<feature type="binding site" evidence="7">
    <location>
        <begin position="239"/>
        <end position="243"/>
    </location>
    <ligand>
        <name>GTP</name>
        <dbReference type="ChEBI" id="CHEBI:37565"/>
    </ligand>
</feature>
<dbReference type="PROSITE" id="PS51705">
    <property type="entry name" value="G_HFLX"/>
    <property type="match status" value="1"/>
</dbReference>
<dbReference type="PANTHER" id="PTHR10229:SF0">
    <property type="entry name" value="GTP-BINDING PROTEIN 6-RELATED"/>
    <property type="match status" value="1"/>
</dbReference>
<keyword evidence="2 8" id="KW-0479">Metal-binding</keyword>
<dbReference type="PRINTS" id="PR00326">
    <property type="entry name" value="GTP1OBG"/>
</dbReference>
<feature type="binding site" evidence="7">
    <location>
        <begin position="327"/>
        <end position="330"/>
    </location>
    <ligand>
        <name>GTP</name>
        <dbReference type="ChEBI" id="CHEBI:37565"/>
    </ligand>
</feature>
<dbReference type="InterPro" id="IPR030394">
    <property type="entry name" value="G_HFLX_dom"/>
</dbReference>
<dbReference type="GO" id="GO:0005737">
    <property type="term" value="C:cytoplasm"/>
    <property type="evidence" value="ECO:0007669"/>
    <property type="project" value="UniProtKB-SubCell"/>
</dbReference>
<dbReference type="InterPro" id="IPR006073">
    <property type="entry name" value="GTP-bd"/>
</dbReference>
<comment type="caution">
    <text evidence="11">The sequence shown here is derived from an EMBL/GenBank/DDBJ whole genome shotgun (WGS) entry which is preliminary data.</text>
</comment>
<comment type="subunit">
    <text evidence="6">Monomer. Associates with the 50S ribosomal subunit.</text>
</comment>
<name>A0A926HXM0_9FIRM</name>
<accession>A0A926HXM0</accession>
<evidence type="ECO:0000256" key="8">
    <source>
        <dbReference type="PIRSR" id="PIRSR006809-2"/>
    </source>
</evidence>
<keyword evidence="9" id="KW-0175">Coiled coil</keyword>
<dbReference type="CDD" id="cd01878">
    <property type="entry name" value="HflX"/>
    <property type="match status" value="1"/>
</dbReference>
<dbReference type="InterPro" id="IPR042108">
    <property type="entry name" value="GTPase_HflX_N_sf"/>
</dbReference>